<sequence length="50" mass="5115">PSCNAHTPPPSPSPPATASPPHSLPGDGDEHRGPSPSLPPPERRSAGFLR</sequence>
<accession>A0A453QI96</accession>
<organism evidence="2 3">
    <name type="scientific">Aegilops tauschii subsp. strangulata</name>
    <name type="common">Goatgrass</name>
    <dbReference type="NCBI Taxonomy" id="200361"/>
    <lineage>
        <taxon>Eukaryota</taxon>
        <taxon>Viridiplantae</taxon>
        <taxon>Streptophyta</taxon>
        <taxon>Embryophyta</taxon>
        <taxon>Tracheophyta</taxon>
        <taxon>Spermatophyta</taxon>
        <taxon>Magnoliopsida</taxon>
        <taxon>Liliopsida</taxon>
        <taxon>Poales</taxon>
        <taxon>Poaceae</taxon>
        <taxon>BOP clade</taxon>
        <taxon>Pooideae</taxon>
        <taxon>Triticodae</taxon>
        <taxon>Triticeae</taxon>
        <taxon>Triticinae</taxon>
        <taxon>Aegilops</taxon>
    </lineage>
</organism>
<reference evidence="2" key="5">
    <citation type="journal article" date="2021" name="G3 (Bethesda)">
        <title>Aegilops tauschii genome assembly Aet v5.0 features greater sequence contiguity and improved annotation.</title>
        <authorList>
            <person name="Wang L."/>
            <person name="Zhu T."/>
            <person name="Rodriguez J.C."/>
            <person name="Deal K.R."/>
            <person name="Dubcovsky J."/>
            <person name="McGuire P.E."/>
            <person name="Lux T."/>
            <person name="Spannagl M."/>
            <person name="Mayer K.F.X."/>
            <person name="Baldrich P."/>
            <person name="Meyers B.C."/>
            <person name="Huo N."/>
            <person name="Gu Y.Q."/>
            <person name="Zhou H."/>
            <person name="Devos K.M."/>
            <person name="Bennetzen J.L."/>
            <person name="Unver T."/>
            <person name="Budak H."/>
            <person name="Gulick P.J."/>
            <person name="Galiba G."/>
            <person name="Kalapos B."/>
            <person name="Nelson D.R."/>
            <person name="Li P."/>
            <person name="You F.M."/>
            <person name="Luo M.C."/>
            <person name="Dvorak J."/>
        </authorList>
    </citation>
    <scope>NUCLEOTIDE SEQUENCE [LARGE SCALE GENOMIC DNA]</scope>
    <source>
        <strain evidence="2">cv. AL8/78</strain>
    </source>
</reference>
<evidence type="ECO:0000313" key="3">
    <source>
        <dbReference type="Proteomes" id="UP000015105"/>
    </source>
</evidence>
<reference evidence="3" key="1">
    <citation type="journal article" date="2014" name="Science">
        <title>Ancient hybridizations among the ancestral genomes of bread wheat.</title>
        <authorList>
            <consortium name="International Wheat Genome Sequencing Consortium,"/>
            <person name="Marcussen T."/>
            <person name="Sandve S.R."/>
            <person name="Heier L."/>
            <person name="Spannagl M."/>
            <person name="Pfeifer M."/>
            <person name="Jakobsen K.S."/>
            <person name="Wulff B.B."/>
            <person name="Steuernagel B."/>
            <person name="Mayer K.F."/>
            <person name="Olsen O.A."/>
        </authorList>
    </citation>
    <scope>NUCLEOTIDE SEQUENCE [LARGE SCALE GENOMIC DNA]</scope>
    <source>
        <strain evidence="3">cv. AL8/78</strain>
    </source>
</reference>
<reference evidence="3" key="2">
    <citation type="journal article" date="2017" name="Nat. Plants">
        <title>The Aegilops tauschii genome reveals multiple impacts of transposons.</title>
        <authorList>
            <person name="Zhao G."/>
            <person name="Zou C."/>
            <person name="Li K."/>
            <person name="Wang K."/>
            <person name="Li T."/>
            <person name="Gao L."/>
            <person name="Zhang X."/>
            <person name="Wang H."/>
            <person name="Yang Z."/>
            <person name="Liu X."/>
            <person name="Jiang W."/>
            <person name="Mao L."/>
            <person name="Kong X."/>
            <person name="Jiao Y."/>
            <person name="Jia J."/>
        </authorList>
    </citation>
    <scope>NUCLEOTIDE SEQUENCE [LARGE SCALE GENOMIC DNA]</scope>
    <source>
        <strain evidence="3">cv. AL8/78</strain>
    </source>
</reference>
<feature type="compositionally biased region" description="Pro residues" evidence="1">
    <location>
        <begin position="7"/>
        <end position="18"/>
    </location>
</feature>
<evidence type="ECO:0000256" key="1">
    <source>
        <dbReference type="SAM" id="MobiDB-lite"/>
    </source>
</evidence>
<reference evidence="2" key="4">
    <citation type="submission" date="2019-03" db="UniProtKB">
        <authorList>
            <consortium name="EnsemblPlants"/>
        </authorList>
    </citation>
    <scope>IDENTIFICATION</scope>
</reference>
<dbReference type="Gramene" id="AET7Gv20139200.4">
    <property type="protein sequence ID" value="AET7Gv20139200.4"/>
    <property type="gene ID" value="AET7Gv20139200"/>
</dbReference>
<evidence type="ECO:0000313" key="2">
    <source>
        <dbReference type="EnsemblPlants" id="AET7Gv20139200.4"/>
    </source>
</evidence>
<protein>
    <submittedName>
        <fullName evidence="2">Uncharacterized protein</fullName>
    </submittedName>
</protein>
<feature type="compositionally biased region" description="Basic and acidic residues" evidence="1">
    <location>
        <begin position="41"/>
        <end position="50"/>
    </location>
</feature>
<dbReference type="Proteomes" id="UP000015105">
    <property type="component" value="Chromosome 7D"/>
</dbReference>
<reference evidence="2" key="3">
    <citation type="journal article" date="2017" name="Nature">
        <title>Genome sequence of the progenitor of the wheat D genome Aegilops tauschii.</title>
        <authorList>
            <person name="Luo M.C."/>
            <person name="Gu Y.Q."/>
            <person name="Puiu D."/>
            <person name="Wang H."/>
            <person name="Twardziok S.O."/>
            <person name="Deal K.R."/>
            <person name="Huo N."/>
            <person name="Zhu T."/>
            <person name="Wang L."/>
            <person name="Wang Y."/>
            <person name="McGuire P.E."/>
            <person name="Liu S."/>
            <person name="Long H."/>
            <person name="Ramasamy R.K."/>
            <person name="Rodriguez J.C."/>
            <person name="Van S.L."/>
            <person name="Yuan L."/>
            <person name="Wang Z."/>
            <person name="Xia Z."/>
            <person name="Xiao L."/>
            <person name="Anderson O.D."/>
            <person name="Ouyang S."/>
            <person name="Liang Y."/>
            <person name="Zimin A.V."/>
            <person name="Pertea G."/>
            <person name="Qi P."/>
            <person name="Bennetzen J.L."/>
            <person name="Dai X."/>
            <person name="Dawson M.W."/>
            <person name="Muller H.G."/>
            <person name="Kugler K."/>
            <person name="Rivarola-Duarte L."/>
            <person name="Spannagl M."/>
            <person name="Mayer K.F.X."/>
            <person name="Lu F.H."/>
            <person name="Bevan M.W."/>
            <person name="Leroy P."/>
            <person name="Li P."/>
            <person name="You F.M."/>
            <person name="Sun Q."/>
            <person name="Liu Z."/>
            <person name="Lyons E."/>
            <person name="Wicker T."/>
            <person name="Salzberg S.L."/>
            <person name="Devos K.M."/>
            <person name="Dvorak J."/>
        </authorList>
    </citation>
    <scope>NUCLEOTIDE SEQUENCE [LARGE SCALE GENOMIC DNA]</scope>
    <source>
        <strain evidence="2">cv. AL8/78</strain>
    </source>
</reference>
<keyword evidence="3" id="KW-1185">Reference proteome</keyword>
<dbReference type="AlphaFoldDB" id="A0A453QI96"/>
<name>A0A453QI96_AEGTS</name>
<proteinExistence type="predicted"/>
<feature type="region of interest" description="Disordered" evidence="1">
    <location>
        <begin position="1"/>
        <end position="50"/>
    </location>
</feature>
<dbReference type="EnsemblPlants" id="AET7Gv20139200.4">
    <property type="protein sequence ID" value="AET7Gv20139200.4"/>
    <property type="gene ID" value="AET7Gv20139200"/>
</dbReference>